<evidence type="ECO:0000313" key="3">
    <source>
        <dbReference type="EMBL" id="GLH97987.1"/>
    </source>
</evidence>
<evidence type="ECO:0000256" key="1">
    <source>
        <dbReference type="SAM" id="MobiDB-lite"/>
    </source>
</evidence>
<reference evidence="3" key="1">
    <citation type="submission" date="2022-12" db="EMBL/GenBank/DDBJ databases">
        <title>New Phytohabitans aurantiacus sp. RD004123 nov., an actinomycete isolated from soil.</title>
        <authorList>
            <person name="Triningsih D.W."/>
            <person name="Harunari E."/>
            <person name="Igarashi Y."/>
        </authorList>
    </citation>
    <scope>NUCLEOTIDE SEQUENCE</scope>
    <source>
        <strain evidence="3">RD004123</strain>
    </source>
</reference>
<dbReference type="Proteomes" id="UP001144280">
    <property type="component" value="Unassembled WGS sequence"/>
</dbReference>
<keyword evidence="4" id="KW-1185">Reference proteome</keyword>
<protein>
    <submittedName>
        <fullName evidence="3">Uncharacterized protein</fullName>
    </submittedName>
</protein>
<comment type="caution">
    <text evidence="3">The sequence shown here is derived from an EMBL/GenBank/DDBJ whole genome shotgun (WGS) entry which is preliminary data.</text>
</comment>
<dbReference type="RefSeq" id="WP_281896419.1">
    <property type="nucleotide sequence ID" value="NZ_BSDI01000013.1"/>
</dbReference>
<feature type="region of interest" description="Disordered" evidence="1">
    <location>
        <begin position="98"/>
        <end position="135"/>
    </location>
</feature>
<gene>
    <name evidence="3" type="ORF">Pa4123_32620</name>
</gene>
<feature type="transmembrane region" description="Helical" evidence="2">
    <location>
        <begin position="12"/>
        <end position="30"/>
    </location>
</feature>
<keyword evidence="2" id="KW-0472">Membrane</keyword>
<keyword evidence="2" id="KW-0812">Transmembrane</keyword>
<name>A0ABQ5QVF3_9ACTN</name>
<evidence type="ECO:0000313" key="4">
    <source>
        <dbReference type="Proteomes" id="UP001144280"/>
    </source>
</evidence>
<proteinExistence type="predicted"/>
<keyword evidence="2" id="KW-1133">Transmembrane helix</keyword>
<feature type="transmembrane region" description="Helical" evidence="2">
    <location>
        <begin position="36"/>
        <end position="57"/>
    </location>
</feature>
<evidence type="ECO:0000256" key="2">
    <source>
        <dbReference type="SAM" id="Phobius"/>
    </source>
</evidence>
<accession>A0ABQ5QVF3</accession>
<dbReference type="EMBL" id="BSDI01000013">
    <property type="protein sequence ID" value="GLH97987.1"/>
    <property type="molecule type" value="Genomic_DNA"/>
</dbReference>
<organism evidence="3 4">
    <name type="scientific">Phytohabitans aurantiacus</name>
    <dbReference type="NCBI Taxonomy" id="3016789"/>
    <lineage>
        <taxon>Bacteria</taxon>
        <taxon>Bacillati</taxon>
        <taxon>Actinomycetota</taxon>
        <taxon>Actinomycetes</taxon>
        <taxon>Micromonosporales</taxon>
        <taxon>Micromonosporaceae</taxon>
    </lineage>
</organism>
<sequence>MKPHRTDGVSLTFALIFMSLVVWWLLSRLFDLPLPAVGWFVAGALIFIGALGLLGALRSGRGDQPAPAPPAEEPVAVPVSGVPAELHADIVRELLTGPQLPYLPPEPVTLTDSAPARTAVDPEPPTVAERGEPRD</sequence>